<keyword evidence="2 5" id="KW-0812">Transmembrane</keyword>
<dbReference type="EMBL" id="AQPX01000008">
    <property type="protein sequence ID" value="EON73762.1"/>
    <property type="molecule type" value="Genomic_DNA"/>
</dbReference>
<evidence type="ECO:0000256" key="3">
    <source>
        <dbReference type="ARBA" id="ARBA00022989"/>
    </source>
</evidence>
<reference evidence="7 8" key="1">
    <citation type="submission" date="2013-04" db="EMBL/GenBank/DDBJ databases">
        <title>Draft genome of the heavy metal tolerant bacterium Lysinibacillus sphaericus strain OT4b.31.</title>
        <authorList>
            <person name="Pena-Montenegro T.D."/>
            <person name="Dussan J."/>
        </authorList>
    </citation>
    <scope>NUCLEOTIDE SEQUENCE [LARGE SCALE GENOMIC DNA]</scope>
    <source>
        <strain evidence="7 8">OT4b.31</strain>
    </source>
</reference>
<dbReference type="eggNOG" id="ENOG5033NTU">
    <property type="taxonomic scope" value="Bacteria"/>
</dbReference>
<organism evidence="7 8">
    <name type="scientific">Lysinibacillus sphaericus OT4b.31</name>
    <dbReference type="NCBI Taxonomy" id="1285586"/>
    <lineage>
        <taxon>Bacteria</taxon>
        <taxon>Bacillati</taxon>
        <taxon>Bacillota</taxon>
        <taxon>Bacilli</taxon>
        <taxon>Bacillales</taxon>
        <taxon>Bacillaceae</taxon>
        <taxon>Lysinibacillus</taxon>
    </lineage>
</organism>
<evidence type="ECO:0000256" key="2">
    <source>
        <dbReference type="ARBA" id="ARBA00022692"/>
    </source>
</evidence>
<evidence type="ECO:0000256" key="4">
    <source>
        <dbReference type="ARBA" id="ARBA00023136"/>
    </source>
</evidence>
<feature type="transmembrane region" description="Helical" evidence="5">
    <location>
        <begin position="74"/>
        <end position="91"/>
    </location>
</feature>
<dbReference type="Proteomes" id="UP000013911">
    <property type="component" value="Unassembled WGS sequence"/>
</dbReference>
<evidence type="ECO:0000313" key="7">
    <source>
        <dbReference type="EMBL" id="EON73762.1"/>
    </source>
</evidence>
<gene>
    <name evidence="7" type="ORF">H131_03834</name>
</gene>
<dbReference type="HOGENOM" id="CLU_132045_0_0_9"/>
<sequence length="173" mass="20173">MILNYFSIIISLLISSTFIASFYMKAKSFPNTKCEIYSYKIIKNRQLINISSFFLLITELLIAICFAFNLFGSIKIVFCGLLLIFFCLILLNKRKKEKDIKGSSCSCFGDMEFMNKYPLFRNCILLGLLLIQFLLPNYQLDFKLEVTLFLLIVIVIIFYDLVLQIKKLKANYI</sequence>
<feature type="transmembrane region" description="Helical" evidence="5">
    <location>
        <begin position="119"/>
        <end position="140"/>
    </location>
</feature>
<feature type="domain" description="Methylamine utilisation protein MauE" evidence="6">
    <location>
        <begin position="4"/>
        <end position="132"/>
    </location>
</feature>
<accession>R7ZI15</accession>
<evidence type="ECO:0000259" key="6">
    <source>
        <dbReference type="Pfam" id="PF07291"/>
    </source>
</evidence>
<feature type="transmembrane region" description="Helical" evidence="5">
    <location>
        <begin position="47"/>
        <end position="68"/>
    </location>
</feature>
<name>R7ZI15_LYSSH</name>
<feature type="transmembrane region" description="Helical" evidence="5">
    <location>
        <begin position="6"/>
        <end position="26"/>
    </location>
</feature>
<comment type="caution">
    <text evidence="7">The sequence shown here is derived from an EMBL/GenBank/DDBJ whole genome shotgun (WGS) entry which is preliminary data.</text>
</comment>
<dbReference type="GO" id="GO:0016020">
    <property type="term" value="C:membrane"/>
    <property type="evidence" value="ECO:0007669"/>
    <property type="project" value="UniProtKB-SubCell"/>
</dbReference>
<evidence type="ECO:0000313" key="8">
    <source>
        <dbReference type="Proteomes" id="UP000013911"/>
    </source>
</evidence>
<dbReference type="AlphaFoldDB" id="R7ZI15"/>
<dbReference type="InterPro" id="IPR009908">
    <property type="entry name" value="Methylamine_util_MauE"/>
</dbReference>
<dbReference type="GO" id="GO:0030416">
    <property type="term" value="P:methylamine metabolic process"/>
    <property type="evidence" value="ECO:0007669"/>
    <property type="project" value="InterPro"/>
</dbReference>
<keyword evidence="4 5" id="KW-0472">Membrane</keyword>
<protein>
    <recommendedName>
        <fullName evidence="6">Methylamine utilisation protein MauE domain-containing protein</fullName>
    </recommendedName>
</protein>
<evidence type="ECO:0000256" key="5">
    <source>
        <dbReference type="SAM" id="Phobius"/>
    </source>
</evidence>
<proteinExistence type="predicted"/>
<keyword evidence="3 5" id="KW-1133">Transmembrane helix</keyword>
<dbReference type="Pfam" id="PF07291">
    <property type="entry name" value="MauE"/>
    <property type="match status" value="1"/>
</dbReference>
<evidence type="ECO:0000256" key="1">
    <source>
        <dbReference type="ARBA" id="ARBA00004141"/>
    </source>
</evidence>
<comment type="subcellular location">
    <subcellularLocation>
        <location evidence="1">Membrane</location>
        <topology evidence="1">Multi-pass membrane protein</topology>
    </subcellularLocation>
</comment>
<feature type="transmembrane region" description="Helical" evidence="5">
    <location>
        <begin position="146"/>
        <end position="163"/>
    </location>
</feature>